<sequence length="95" mass="11353">MENTQELSENIITIIRQEKNPIFERGGRTLAITKMPEKQEPRLLRIDRAIGEAVYNLAGKSEEQGYNEFLKKNREICEKRRIEEAKREKKEREEY</sequence>
<evidence type="ECO:0000313" key="2">
    <source>
        <dbReference type="Proteomes" id="UP001153678"/>
    </source>
</evidence>
<evidence type="ECO:0000313" key="1">
    <source>
        <dbReference type="EMBL" id="CAI2184525.1"/>
    </source>
</evidence>
<gene>
    <name evidence="1" type="ORF">FWILDA_LOCUS11621</name>
</gene>
<dbReference type="AlphaFoldDB" id="A0A9W4SXQ5"/>
<reference evidence="1" key="1">
    <citation type="submission" date="2022-08" db="EMBL/GenBank/DDBJ databases">
        <authorList>
            <person name="Kallberg Y."/>
            <person name="Tangrot J."/>
            <person name="Rosling A."/>
        </authorList>
    </citation>
    <scope>NUCLEOTIDE SEQUENCE</scope>
    <source>
        <strain evidence="1">Wild A</strain>
    </source>
</reference>
<name>A0A9W4SXQ5_9GLOM</name>
<comment type="caution">
    <text evidence="1">The sequence shown here is derived from an EMBL/GenBank/DDBJ whole genome shotgun (WGS) entry which is preliminary data.</text>
</comment>
<protein>
    <submittedName>
        <fullName evidence="1">14767_t:CDS:1</fullName>
    </submittedName>
</protein>
<dbReference type="Proteomes" id="UP001153678">
    <property type="component" value="Unassembled WGS sequence"/>
</dbReference>
<organism evidence="1 2">
    <name type="scientific">Funneliformis geosporum</name>
    <dbReference type="NCBI Taxonomy" id="1117311"/>
    <lineage>
        <taxon>Eukaryota</taxon>
        <taxon>Fungi</taxon>
        <taxon>Fungi incertae sedis</taxon>
        <taxon>Mucoromycota</taxon>
        <taxon>Glomeromycotina</taxon>
        <taxon>Glomeromycetes</taxon>
        <taxon>Glomerales</taxon>
        <taxon>Glomeraceae</taxon>
        <taxon>Funneliformis</taxon>
    </lineage>
</organism>
<accession>A0A9W4SXQ5</accession>
<proteinExistence type="predicted"/>
<keyword evidence="2" id="KW-1185">Reference proteome</keyword>
<dbReference type="EMBL" id="CAMKVN010003361">
    <property type="protein sequence ID" value="CAI2184525.1"/>
    <property type="molecule type" value="Genomic_DNA"/>
</dbReference>